<sequence>MHTGSHYRLKEFLLWTRHSILVLSAIAFIPTFLYEVAGWKWLGIPWVPVALIGTAAAFIAGFRNNATYDRMWEARKIWGAIVNSSRTWGIMVKDYIRDNDPDTEKDLHRTLIYRHIAWLTALRFQLRIPKNWENVHNKKYNREYRKKYPVAEWETDLTEELKPYLSENDRQYILGKKNRATQLIALQSRHLKELNRNGQLDTLCLVEMENILKDFYVFQGQGERIKNFPYPRQFASINLFFIRLLVWMLPFGMLHEFDKLGPYWVWLTIPFSVVVGWVFTSLEQVGESTENPFEGSANDIPMTALSRTIEIDLRDMLDETELPPAIEAVNNILM</sequence>
<comment type="similarity">
    <text evidence="8">Belongs to the anion channel-forming bestrophin (TC 1.A.46) family.</text>
</comment>
<keyword evidence="4 9" id="KW-0812">Transmembrane</keyword>
<reference evidence="10 11" key="1">
    <citation type="submission" date="2018-10" db="EMBL/GenBank/DDBJ databases">
        <title>Sinomicrobium pectinilyticum sp. nov., a pectinase-producing bacterium isolated from alkaline and saline soil, and emended description of the genus Sinomicrobium.</title>
        <authorList>
            <person name="Cheng B."/>
            <person name="Li C."/>
            <person name="Lai Q."/>
            <person name="Du M."/>
            <person name="Shao Z."/>
            <person name="Xu P."/>
            <person name="Yang C."/>
        </authorList>
    </citation>
    <scope>NUCLEOTIDE SEQUENCE [LARGE SCALE GENOMIC DNA]</scope>
    <source>
        <strain evidence="10 11">5DNS001</strain>
    </source>
</reference>
<dbReference type="PANTHER" id="PTHR33281">
    <property type="entry name" value="UPF0187 PROTEIN YNEE"/>
    <property type="match status" value="1"/>
</dbReference>
<feature type="transmembrane region" description="Helical" evidence="9">
    <location>
        <begin position="12"/>
        <end position="33"/>
    </location>
</feature>
<dbReference type="InterPro" id="IPR044669">
    <property type="entry name" value="YneE/VCCN1/2-like"/>
</dbReference>
<keyword evidence="5 9" id="KW-1133">Transmembrane helix</keyword>
<proteinExistence type="inferred from homology"/>
<evidence type="ECO:0000256" key="5">
    <source>
        <dbReference type="ARBA" id="ARBA00022989"/>
    </source>
</evidence>
<evidence type="ECO:0000256" key="3">
    <source>
        <dbReference type="ARBA" id="ARBA00022475"/>
    </source>
</evidence>
<keyword evidence="6" id="KW-0406">Ion transport</keyword>
<comment type="subcellular location">
    <subcellularLocation>
        <location evidence="1">Cell membrane</location>
        <topology evidence="1">Multi-pass membrane protein</topology>
    </subcellularLocation>
</comment>
<evidence type="ECO:0000256" key="2">
    <source>
        <dbReference type="ARBA" id="ARBA00022448"/>
    </source>
</evidence>
<dbReference type="RefSeq" id="WP_123217203.1">
    <property type="nucleotide sequence ID" value="NZ_RJTM01000110.1"/>
</dbReference>
<protein>
    <submittedName>
        <fullName evidence="10">Multidrug transporter</fullName>
    </submittedName>
</protein>
<dbReference type="GO" id="GO:0005254">
    <property type="term" value="F:chloride channel activity"/>
    <property type="evidence" value="ECO:0007669"/>
    <property type="project" value="InterPro"/>
</dbReference>
<keyword evidence="2" id="KW-0813">Transport</keyword>
<dbReference type="Pfam" id="PF25539">
    <property type="entry name" value="Bestrophin_2"/>
    <property type="match status" value="1"/>
</dbReference>
<evidence type="ECO:0000313" key="10">
    <source>
        <dbReference type="EMBL" id="RNL82614.1"/>
    </source>
</evidence>
<feature type="transmembrane region" description="Helical" evidence="9">
    <location>
        <begin position="39"/>
        <end position="62"/>
    </location>
</feature>
<evidence type="ECO:0000256" key="4">
    <source>
        <dbReference type="ARBA" id="ARBA00022692"/>
    </source>
</evidence>
<dbReference type="EMBL" id="RJTM01000110">
    <property type="protein sequence ID" value="RNL82614.1"/>
    <property type="molecule type" value="Genomic_DNA"/>
</dbReference>
<dbReference type="PANTHER" id="PTHR33281:SF19">
    <property type="entry name" value="VOLTAGE-DEPENDENT ANION CHANNEL-FORMING PROTEIN YNEE"/>
    <property type="match status" value="1"/>
</dbReference>
<dbReference type="AlphaFoldDB" id="A0A3N0E431"/>
<comment type="caution">
    <text evidence="10">The sequence shown here is derived from an EMBL/GenBank/DDBJ whole genome shotgun (WGS) entry which is preliminary data.</text>
</comment>
<dbReference type="Proteomes" id="UP000267469">
    <property type="component" value="Unassembled WGS sequence"/>
</dbReference>
<evidence type="ECO:0000256" key="1">
    <source>
        <dbReference type="ARBA" id="ARBA00004651"/>
    </source>
</evidence>
<feature type="transmembrane region" description="Helical" evidence="9">
    <location>
        <begin position="263"/>
        <end position="282"/>
    </location>
</feature>
<keyword evidence="3" id="KW-1003">Cell membrane</keyword>
<evidence type="ECO:0000256" key="8">
    <source>
        <dbReference type="ARBA" id="ARBA00034708"/>
    </source>
</evidence>
<organism evidence="10 11">
    <name type="scientific">Sinomicrobium pectinilyticum</name>
    <dbReference type="NCBI Taxonomy" id="1084421"/>
    <lineage>
        <taxon>Bacteria</taxon>
        <taxon>Pseudomonadati</taxon>
        <taxon>Bacteroidota</taxon>
        <taxon>Flavobacteriia</taxon>
        <taxon>Flavobacteriales</taxon>
        <taxon>Flavobacteriaceae</taxon>
        <taxon>Sinomicrobium</taxon>
    </lineage>
</organism>
<keyword evidence="11" id="KW-1185">Reference proteome</keyword>
<gene>
    <name evidence="10" type="ORF">ED312_16895</name>
</gene>
<evidence type="ECO:0000256" key="9">
    <source>
        <dbReference type="SAM" id="Phobius"/>
    </source>
</evidence>
<evidence type="ECO:0000313" key="11">
    <source>
        <dbReference type="Proteomes" id="UP000267469"/>
    </source>
</evidence>
<keyword evidence="7 9" id="KW-0472">Membrane</keyword>
<dbReference type="OrthoDB" id="445589at2"/>
<evidence type="ECO:0000256" key="6">
    <source>
        <dbReference type="ARBA" id="ARBA00023065"/>
    </source>
</evidence>
<dbReference type="GO" id="GO:0005886">
    <property type="term" value="C:plasma membrane"/>
    <property type="evidence" value="ECO:0007669"/>
    <property type="project" value="UniProtKB-SubCell"/>
</dbReference>
<evidence type="ECO:0000256" key="7">
    <source>
        <dbReference type="ARBA" id="ARBA00023136"/>
    </source>
</evidence>
<feature type="transmembrane region" description="Helical" evidence="9">
    <location>
        <begin position="234"/>
        <end position="251"/>
    </location>
</feature>
<name>A0A3N0E431_SINP1</name>
<accession>A0A3N0E431</accession>